<evidence type="ECO:0000256" key="11">
    <source>
        <dbReference type="RuleBase" id="RU368034"/>
    </source>
</evidence>
<comment type="similarity">
    <text evidence="2 11">Belongs to the complex I NDUFA13 subunit family.</text>
</comment>
<keyword evidence="7 11" id="KW-0249">Electron transport</keyword>
<evidence type="ECO:0000256" key="1">
    <source>
        <dbReference type="ARBA" id="ARBA00004298"/>
    </source>
</evidence>
<dbReference type="GO" id="GO:0005743">
    <property type="term" value="C:mitochondrial inner membrane"/>
    <property type="evidence" value="ECO:0007669"/>
    <property type="project" value="UniProtKB-SubCell"/>
</dbReference>
<feature type="compositionally biased region" description="Gly residues" evidence="12">
    <location>
        <begin position="1"/>
        <end position="10"/>
    </location>
</feature>
<keyword evidence="5 11" id="KW-0812">Transmembrane</keyword>
<evidence type="ECO:0000256" key="3">
    <source>
        <dbReference type="ARBA" id="ARBA00022448"/>
    </source>
</evidence>
<dbReference type="InterPro" id="IPR009346">
    <property type="entry name" value="GRIM-19"/>
</dbReference>
<evidence type="ECO:0000313" key="13">
    <source>
        <dbReference type="EMBL" id="CAE2197384.1"/>
    </source>
</evidence>
<evidence type="ECO:0000256" key="4">
    <source>
        <dbReference type="ARBA" id="ARBA00022660"/>
    </source>
</evidence>
<evidence type="ECO:0000256" key="8">
    <source>
        <dbReference type="ARBA" id="ARBA00022989"/>
    </source>
</evidence>
<evidence type="ECO:0000256" key="10">
    <source>
        <dbReference type="ARBA" id="ARBA00023136"/>
    </source>
</evidence>
<keyword evidence="8 11" id="KW-1133">Transmembrane helix</keyword>
<reference evidence="13" key="1">
    <citation type="submission" date="2021-01" db="EMBL/GenBank/DDBJ databases">
        <authorList>
            <person name="Corre E."/>
            <person name="Pelletier E."/>
            <person name="Niang G."/>
            <person name="Scheremetjew M."/>
            <person name="Finn R."/>
            <person name="Kale V."/>
            <person name="Holt S."/>
            <person name="Cochrane G."/>
            <person name="Meng A."/>
            <person name="Brown T."/>
            <person name="Cohen L."/>
        </authorList>
    </citation>
    <scope>NUCLEOTIDE SEQUENCE</scope>
    <source>
        <strain evidence="13">UIO037</strain>
    </source>
</reference>
<comment type="function">
    <text evidence="11">Complex I functions in the transfer of electrons from NADH to the respiratory chain. Accessory subunit of the mitochondrial membrane respiratory chain NADH dehydrogenase (Complex I), that is believed not to be involved in catalysis.</text>
</comment>
<dbReference type="GO" id="GO:0045271">
    <property type="term" value="C:respiratory chain complex I"/>
    <property type="evidence" value="ECO:0007669"/>
    <property type="project" value="UniProtKB-UniRule"/>
</dbReference>
<dbReference type="AlphaFoldDB" id="A0A6T7XSL9"/>
<organism evidence="13">
    <name type="scientific">Prymnesium polylepis</name>
    <dbReference type="NCBI Taxonomy" id="72548"/>
    <lineage>
        <taxon>Eukaryota</taxon>
        <taxon>Haptista</taxon>
        <taxon>Haptophyta</taxon>
        <taxon>Prymnesiophyceae</taxon>
        <taxon>Prymnesiales</taxon>
        <taxon>Prymnesiaceae</taxon>
        <taxon>Prymnesium</taxon>
    </lineage>
</organism>
<accession>A0A6T7XSL9</accession>
<keyword evidence="9 11" id="KW-0496">Mitochondrion</keyword>
<proteinExistence type="inferred from homology"/>
<dbReference type="PANTHER" id="PTHR12966">
    <property type="entry name" value="NADH DEHYDROGENASE UBIQUINONE 1 ALPHA SUBCOMPLEX SUBUNIT 13"/>
    <property type="match status" value="1"/>
</dbReference>
<keyword evidence="6 11" id="KW-0999">Mitochondrion inner membrane</keyword>
<evidence type="ECO:0000256" key="9">
    <source>
        <dbReference type="ARBA" id="ARBA00023128"/>
    </source>
</evidence>
<evidence type="ECO:0000256" key="6">
    <source>
        <dbReference type="ARBA" id="ARBA00022792"/>
    </source>
</evidence>
<sequence>MAQNSMGGGPPHGPITSFVQDVPPPGGYAPVNYKRNIPKGGVSSVAMAAGMGCLFGYGMWKVIMFNRQRREWRREELDIRMSIMPFLSAEADVQCDFLKKKWLAQEAELMKNEHGWEVGSSSYKTTVMPPMEIKGLGPMFPRI</sequence>
<dbReference type="Pfam" id="PF06212">
    <property type="entry name" value="GRIM-19"/>
    <property type="match status" value="1"/>
</dbReference>
<evidence type="ECO:0000256" key="5">
    <source>
        <dbReference type="ARBA" id="ARBA00022692"/>
    </source>
</evidence>
<evidence type="ECO:0000256" key="7">
    <source>
        <dbReference type="ARBA" id="ARBA00022982"/>
    </source>
</evidence>
<evidence type="ECO:0000256" key="12">
    <source>
        <dbReference type="SAM" id="MobiDB-lite"/>
    </source>
</evidence>
<evidence type="ECO:0000256" key="2">
    <source>
        <dbReference type="ARBA" id="ARBA00007312"/>
    </source>
</evidence>
<feature type="transmembrane region" description="Helical" evidence="11">
    <location>
        <begin position="41"/>
        <end position="60"/>
    </location>
</feature>
<keyword evidence="3 11" id="KW-0813">Transport</keyword>
<comment type="subcellular location">
    <subcellularLocation>
        <location evidence="1 11">Mitochondrion inner membrane</location>
        <topology evidence="1 11">Single-pass membrane protein</topology>
        <orientation evidence="1 11">Matrix side</orientation>
    </subcellularLocation>
</comment>
<name>A0A6T7XSL9_9EUKA</name>
<protein>
    <recommendedName>
        <fullName evidence="11">NADH dehydrogenase [ubiquinone] 1 alpha subcomplex subunit 13</fullName>
    </recommendedName>
</protein>
<keyword evidence="10 11" id="KW-0472">Membrane</keyword>
<gene>
    <name evidence="13" type="ORF">CPOL0286_LOCUS2738</name>
</gene>
<dbReference type="EMBL" id="HBKO01005623">
    <property type="protein sequence ID" value="CAE2197384.1"/>
    <property type="molecule type" value="Transcribed_RNA"/>
</dbReference>
<keyword evidence="4 11" id="KW-0679">Respiratory chain</keyword>
<dbReference type="PANTHER" id="PTHR12966:SF0">
    <property type="entry name" value="NADH DEHYDROGENASE [UBIQUINONE] 1 ALPHA SUBCOMPLEX SUBUNIT 13"/>
    <property type="match status" value="1"/>
</dbReference>
<feature type="region of interest" description="Disordered" evidence="12">
    <location>
        <begin position="1"/>
        <end position="20"/>
    </location>
</feature>